<keyword evidence="1" id="KW-0812">Transmembrane</keyword>
<name>A0A0C9XDR4_9AGAM</name>
<evidence type="ECO:0000313" key="2">
    <source>
        <dbReference type="EMBL" id="KIK10420.1"/>
    </source>
</evidence>
<dbReference type="PANTHER" id="PTHR12459">
    <property type="entry name" value="TRANSMEMBRANE PROTEIN 135-RELATED"/>
    <property type="match status" value="1"/>
</dbReference>
<gene>
    <name evidence="2" type="ORF">PISMIDRAFT_20421</name>
</gene>
<dbReference type="PANTHER" id="PTHR12459:SF6">
    <property type="entry name" value="GB|AAD46013.1"/>
    <property type="match status" value="1"/>
</dbReference>
<keyword evidence="1" id="KW-1133">Transmembrane helix</keyword>
<sequence>MTRAWVCLKHYIYEVLSSQKTFKLPKSIINFFVSKYSYALGGFLGALSLFIEERRRRGELAMYALPKAMESAWLTARGKGWVFRTGSAGEALLTAVAMGMVMVKCFPPPHSIILKLALTDEYYIFGSVV</sequence>
<feature type="transmembrane region" description="Helical" evidence="1">
    <location>
        <begin position="28"/>
        <end position="51"/>
    </location>
</feature>
<dbReference type="HOGENOM" id="CLU_1949667_0_0_1"/>
<proteinExistence type="predicted"/>
<keyword evidence="1" id="KW-0472">Membrane</keyword>
<evidence type="ECO:0000313" key="3">
    <source>
        <dbReference type="Proteomes" id="UP000054018"/>
    </source>
</evidence>
<dbReference type="EMBL" id="KN834713">
    <property type="protein sequence ID" value="KIK10420.1"/>
    <property type="molecule type" value="Genomic_DNA"/>
</dbReference>
<reference evidence="3" key="2">
    <citation type="submission" date="2015-01" db="EMBL/GenBank/DDBJ databases">
        <title>Evolutionary Origins and Diversification of the Mycorrhizal Mutualists.</title>
        <authorList>
            <consortium name="DOE Joint Genome Institute"/>
            <consortium name="Mycorrhizal Genomics Consortium"/>
            <person name="Kohler A."/>
            <person name="Kuo A."/>
            <person name="Nagy L.G."/>
            <person name="Floudas D."/>
            <person name="Copeland A."/>
            <person name="Barry K.W."/>
            <person name="Cichocki N."/>
            <person name="Veneault-Fourrey C."/>
            <person name="LaButti K."/>
            <person name="Lindquist E.A."/>
            <person name="Lipzen A."/>
            <person name="Lundell T."/>
            <person name="Morin E."/>
            <person name="Murat C."/>
            <person name="Riley R."/>
            <person name="Ohm R."/>
            <person name="Sun H."/>
            <person name="Tunlid A."/>
            <person name="Henrissat B."/>
            <person name="Grigoriev I.V."/>
            <person name="Hibbett D.S."/>
            <person name="Martin F."/>
        </authorList>
    </citation>
    <scope>NUCLEOTIDE SEQUENCE [LARGE SCALE GENOMIC DNA]</scope>
    <source>
        <strain evidence="3">441</strain>
    </source>
</reference>
<dbReference type="InterPro" id="IPR026749">
    <property type="entry name" value="Tmem135"/>
</dbReference>
<accession>A0A0C9XDR4</accession>
<dbReference type="AlphaFoldDB" id="A0A0C9XDR4"/>
<dbReference type="Proteomes" id="UP000054018">
    <property type="component" value="Unassembled WGS sequence"/>
</dbReference>
<organism evidence="2 3">
    <name type="scientific">Pisolithus microcarpus 441</name>
    <dbReference type="NCBI Taxonomy" id="765257"/>
    <lineage>
        <taxon>Eukaryota</taxon>
        <taxon>Fungi</taxon>
        <taxon>Dikarya</taxon>
        <taxon>Basidiomycota</taxon>
        <taxon>Agaricomycotina</taxon>
        <taxon>Agaricomycetes</taxon>
        <taxon>Agaricomycetidae</taxon>
        <taxon>Boletales</taxon>
        <taxon>Sclerodermatineae</taxon>
        <taxon>Pisolithaceae</taxon>
        <taxon>Pisolithus</taxon>
    </lineage>
</organism>
<protein>
    <submittedName>
        <fullName evidence="2">Uncharacterized protein</fullName>
    </submittedName>
</protein>
<dbReference type="OrthoDB" id="291792at2759"/>
<reference evidence="2 3" key="1">
    <citation type="submission" date="2014-04" db="EMBL/GenBank/DDBJ databases">
        <authorList>
            <consortium name="DOE Joint Genome Institute"/>
            <person name="Kuo A."/>
            <person name="Kohler A."/>
            <person name="Costa M.D."/>
            <person name="Nagy L.G."/>
            <person name="Floudas D."/>
            <person name="Copeland A."/>
            <person name="Barry K.W."/>
            <person name="Cichocki N."/>
            <person name="Veneault-Fourrey C."/>
            <person name="LaButti K."/>
            <person name="Lindquist E.A."/>
            <person name="Lipzen A."/>
            <person name="Lundell T."/>
            <person name="Morin E."/>
            <person name="Murat C."/>
            <person name="Sun H."/>
            <person name="Tunlid A."/>
            <person name="Henrissat B."/>
            <person name="Grigoriev I.V."/>
            <person name="Hibbett D.S."/>
            <person name="Martin F."/>
            <person name="Nordberg H.P."/>
            <person name="Cantor M.N."/>
            <person name="Hua S.X."/>
        </authorList>
    </citation>
    <scope>NUCLEOTIDE SEQUENCE [LARGE SCALE GENOMIC DNA]</scope>
    <source>
        <strain evidence="2 3">441</strain>
    </source>
</reference>
<keyword evidence="3" id="KW-1185">Reference proteome</keyword>
<evidence type="ECO:0000256" key="1">
    <source>
        <dbReference type="SAM" id="Phobius"/>
    </source>
</evidence>